<dbReference type="CTD" id="41711"/>
<name>A0A9C6SNM3_BOMTE</name>
<gene>
    <name evidence="3" type="primary">LOC100645597</name>
</gene>
<feature type="compositionally biased region" description="Polar residues" evidence="1">
    <location>
        <begin position="176"/>
        <end position="187"/>
    </location>
</feature>
<dbReference type="Proteomes" id="UP000835206">
    <property type="component" value="Chromosome 8"/>
</dbReference>
<accession>A0A9C6SNM3</accession>
<proteinExistence type="predicted"/>
<protein>
    <submittedName>
        <fullName evidence="3">Uncharacterized protein LOC100645597 isoform X1</fullName>
    </submittedName>
</protein>
<dbReference type="AlphaFoldDB" id="A0A9C6SNM3"/>
<reference evidence="3" key="1">
    <citation type="submission" date="2025-08" db="UniProtKB">
        <authorList>
            <consortium name="RefSeq"/>
        </authorList>
    </citation>
    <scope>IDENTIFICATION</scope>
</reference>
<evidence type="ECO:0000313" key="2">
    <source>
        <dbReference type="Proteomes" id="UP000835206"/>
    </source>
</evidence>
<feature type="region of interest" description="Disordered" evidence="1">
    <location>
        <begin position="154"/>
        <end position="191"/>
    </location>
</feature>
<dbReference type="RefSeq" id="XP_048263907.1">
    <property type="nucleotide sequence ID" value="XM_048407950.1"/>
</dbReference>
<evidence type="ECO:0000256" key="1">
    <source>
        <dbReference type="SAM" id="MobiDB-lite"/>
    </source>
</evidence>
<evidence type="ECO:0000313" key="3">
    <source>
        <dbReference type="RefSeq" id="XP_048263907.1"/>
    </source>
</evidence>
<dbReference type="OrthoDB" id="6367990at2759"/>
<sequence length="228" mass="25518">MSNKRGDKQGIGLGKVAFLSIEEKGRSGKVNITGHMAIGTENSVAVLIRNWTFMIIFCFAGYAAGSCLEYGHSCWGAHGKRSGGHSNAYLVPLKTSNEIQQEIPSLTKEQFILSRLIDRPSISNKYKAKWDRLLKLKTSLPESWDGDAFNAQLISDEPSRDQNNNEDMNLGKRKQTNNMQDITGNTNGERREIPEILLIPNNEDNQHGSKPQNVELFKFLTDTNGDFE</sequence>
<keyword evidence="2" id="KW-1185">Reference proteome</keyword>
<dbReference type="GeneID" id="100645597"/>
<organism evidence="2 3">
    <name type="scientific">Bombus terrestris</name>
    <name type="common">Buff-tailed bumblebee</name>
    <name type="synonym">Apis terrestris</name>
    <dbReference type="NCBI Taxonomy" id="30195"/>
    <lineage>
        <taxon>Eukaryota</taxon>
        <taxon>Metazoa</taxon>
        <taxon>Ecdysozoa</taxon>
        <taxon>Arthropoda</taxon>
        <taxon>Hexapoda</taxon>
        <taxon>Insecta</taxon>
        <taxon>Pterygota</taxon>
        <taxon>Neoptera</taxon>
        <taxon>Endopterygota</taxon>
        <taxon>Hymenoptera</taxon>
        <taxon>Apocrita</taxon>
        <taxon>Aculeata</taxon>
        <taxon>Apoidea</taxon>
        <taxon>Anthophila</taxon>
        <taxon>Apidae</taxon>
        <taxon>Bombus</taxon>
        <taxon>Bombus</taxon>
    </lineage>
</organism>